<reference evidence="1" key="1">
    <citation type="journal article" date="2022" name="bioRxiv">
        <title>Sequencing and chromosome-scale assembly of the giantPleurodeles waltlgenome.</title>
        <authorList>
            <person name="Brown T."/>
            <person name="Elewa A."/>
            <person name="Iarovenko S."/>
            <person name="Subramanian E."/>
            <person name="Araus A.J."/>
            <person name="Petzold A."/>
            <person name="Susuki M."/>
            <person name="Suzuki K.-i.T."/>
            <person name="Hayashi T."/>
            <person name="Toyoda A."/>
            <person name="Oliveira C."/>
            <person name="Osipova E."/>
            <person name="Leigh N.D."/>
            <person name="Simon A."/>
            <person name="Yun M.H."/>
        </authorList>
    </citation>
    <scope>NUCLEOTIDE SEQUENCE</scope>
    <source>
        <strain evidence="1">20211129_DDA</strain>
        <tissue evidence="1">Liver</tissue>
    </source>
</reference>
<evidence type="ECO:0000313" key="1">
    <source>
        <dbReference type="EMBL" id="KAJ1106226.1"/>
    </source>
</evidence>
<sequence>MKVHLRSAKCGTAHRISSVDQVSDPGLHVLVKFMCSMEETVNFSFQVYNFVFHHGHTTLRSPHTGDSTFQILAKQAYINPYFSNLILYCHLGSMYCV</sequence>
<dbReference type="EMBL" id="JANPWB010000013">
    <property type="protein sequence ID" value="KAJ1106226.1"/>
    <property type="molecule type" value="Genomic_DNA"/>
</dbReference>
<organism evidence="1 2">
    <name type="scientific">Pleurodeles waltl</name>
    <name type="common">Iberian ribbed newt</name>
    <dbReference type="NCBI Taxonomy" id="8319"/>
    <lineage>
        <taxon>Eukaryota</taxon>
        <taxon>Metazoa</taxon>
        <taxon>Chordata</taxon>
        <taxon>Craniata</taxon>
        <taxon>Vertebrata</taxon>
        <taxon>Euteleostomi</taxon>
        <taxon>Amphibia</taxon>
        <taxon>Batrachia</taxon>
        <taxon>Caudata</taxon>
        <taxon>Salamandroidea</taxon>
        <taxon>Salamandridae</taxon>
        <taxon>Pleurodelinae</taxon>
        <taxon>Pleurodeles</taxon>
    </lineage>
</organism>
<name>A0AAV7MS62_PLEWA</name>
<dbReference type="AlphaFoldDB" id="A0AAV7MS62"/>
<gene>
    <name evidence="1" type="ORF">NDU88_003629</name>
</gene>
<comment type="caution">
    <text evidence="1">The sequence shown here is derived from an EMBL/GenBank/DDBJ whole genome shotgun (WGS) entry which is preliminary data.</text>
</comment>
<keyword evidence="2" id="KW-1185">Reference proteome</keyword>
<evidence type="ECO:0000313" key="2">
    <source>
        <dbReference type="Proteomes" id="UP001066276"/>
    </source>
</evidence>
<protein>
    <submittedName>
        <fullName evidence="1">Uncharacterized protein</fullName>
    </submittedName>
</protein>
<accession>A0AAV7MS62</accession>
<proteinExistence type="predicted"/>
<dbReference type="Proteomes" id="UP001066276">
    <property type="component" value="Chromosome 9"/>
</dbReference>